<evidence type="ECO:0000313" key="1">
    <source>
        <dbReference type="EMBL" id="EEZ92872.1"/>
    </source>
</evidence>
<reference evidence="1 2" key="1">
    <citation type="journal article" date="2010" name="Proc. Natl. Acad. Sci. U.S.A.">
        <title>Enigmatic, ultrasmall, uncultivated Archaea.</title>
        <authorList>
            <person name="Baker B.J."/>
            <person name="Comolli L.R."/>
            <person name="Dick G.J."/>
            <person name="Hauser L.J."/>
            <person name="Hyatt D."/>
            <person name="Dill B.D."/>
            <person name="Land M.L."/>
            <person name="Verberkmoes N.C."/>
            <person name="Hettich R.L."/>
            <person name="Banfield J.F."/>
        </authorList>
    </citation>
    <scope>NUCLEOTIDE SEQUENCE [LARGE SCALE GENOMIC DNA]</scope>
</reference>
<name>D2EFH5_PARA4</name>
<accession>D2EFH5</accession>
<proteinExistence type="predicted"/>
<dbReference type="EMBL" id="GG730046">
    <property type="protein sequence ID" value="EEZ92872.1"/>
    <property type="molecule type" value="Genomic_DNA"/>
</dbReference>
<evidence type="ECO:0000313" key="2">
    <source>
        <dbReference type="Proteomes" id="UP000009375"/>
    </source>
</evidence>
<dbReference type="Proteomes" id="UP000009375">
    <property type="component" value="Unassembled WGS sequence"/>
</dbReference>
<protein>
    <submittedName>
        <fullName evidence="1">Uncharacterized protein</fullName>
    </submittedName>
</protein>
<dbReference type="AlphaFoldDB" id="D2EFH5"/>
<organism evidence="1 2">
    <name type="scientific">Candidatus Parvarchaeum acidiphilum ARMAN-4</name>
    <dbReference type="NCBI Taxonomy" id="662760"/>
    <lineage>
        <taxon>Archaea</taxon>
        <taxon>Candidatus Parvarchaeota</taxon>
        <taxon>Candidatus Parvarchaeum</taxon>
    </lineage>
</organism>
<sequence length="66" mass="7510">MEKKDDGNNKLFGMLPQMLLGMIGGRNKRFSFDLDNLEIKLPNIKEPIKLSGKVTIDFSKQKGDKK</sequence>
<gene>
    <name evidence="1" type="ORF">BJBARM4_0493</name>
</gene>